<organism evidence="10 11">
    <name type="scientific">Fulvivirga lutea</name>
    <dbReference type="NCBI Taxonomy" id="2810512"/>
    <lineage>
        <taxon>Bacteria</taxon>
        <taxon>Pseudomonadati</taxon>
        <taxon>Bacteroidota</taxon>
        <taxon>Cytophagia</taxon>
        <taxon>Cytophagales</taxon>
        <taxon>Fulvivirgaceae</taxon>
        <taxon>Fulvivirga</taxon>
    </lineage>
</organism>
<dbReference type="CDD" id="cd06127">
    <property type="entry name" value="DEDDh"/>
    <property type="match status" value="1"/>
</dbReference>
<evidence type="ECO:0000256" key="1">
    <source>
        <dbReference type="ARBA" id="ARBA00012417"/>
    </source>
</evidence>
<dbReference type="EC" id="2.7.7.7" evidence="1"/>
<dbReference type="GO" id="GO:0006260">
    <property type="term" value="P:DNA replication"/>
    <property type="evidence" value="ECO:0007669"/>
    <property type="project" value="UniProtKB-KW"/>
</dbReference>
<keyword evidence="4 10" id="KW-0548">Nucleotidyltransferase</keyword>
<dbReference type="SMART" id="SM00481">
    <property type="entry name" value="POLIIIAc"/>
    <property type="match status" value="1"/>
</dbReference>
<keyword evidence="5" id="KW-0235">DNA replication</keyword>
<evidence type="ECO:0000256" key="2">
    <source>
        <dbReference type="ARBA" id="ARBA00019114"/>
    </source>
</evidence>
<dbReference type="PANTHER" id="PTHR32294">
    <property type="entry name" value="DNA POLYMERASE III SUBUNIT ALPHA"/>
    <property type="match status" value="1"/>
</dbReference>
<feature type="domain" description="Exonuclease" evidence="8">
    <location>
        <begin position="1"/>
        <end position="194"/>
    </location>
</feature>
<dbReference type="GO" id="GO:0003676">
    <property type="term" value="F:nucleic acid binding"/>
    <property type="evidence" value="ECO:0007669"/>
    <property type="project" value="InterPro"/>
</dbReference>
<dbReference type="NCBIfam" id="NF004226">
    <property type="entry name" value="PRK05673.1"/>
    <property type="match status" value="1"/>
</dbReference>
<dbReference type="GO" id="GO:0008408">
    <property type="term" value="F:3'-5' exonuclease activity"/>
    <property type="evidence" value="ECO:0007669"/>
    <property type="project" value="InterPro"/>
</dbReference>
<gene>
    <name evidence="10" type="primary">dnaE</name>
    <name evidence="10" type="ORF">JR347_09840</name>
</gene>
<dbReference type="SUPFAM" id="SSF53098">
    <property type="entry name" value="Ribonuclease H-like"/>
    <property type="match status" value="1"/>
</dbReference>
<dbReference type="InterPro" id="IPR004805">
    <property type="entry name" value="DnaE2/DnaE/PolC"/>
</dbReference>
<dbReference type="InterPro" id="IPR004013">
    <property type="entry name" value="PHP_dom"/>
</dbReference>
<dbReference type="InterPro" id="IPR040982">
    <property type="entry name" value="DNA_pol3_finger"/>
</dbReference>
<keyword evidence="11" id="KW-1185">Reference proteome</keyword>
<dbReference type="RefSeq" id="WP_205720434.1">
    <property type="nucleotide sequence ID" value="NZ_CP070608.1"/>
</dbReference>
<dbReference type="Pfam" id="PF02811">
    <property type="entry name" value="PHP"/>
    <property type="match status" value="1"/>
</dbReference>
<evidence type="ECO:0000256" key="7">
    <source>
        <dbReference type="ARBA" id="ARBA00049244"/>
    </source>
</evidence>
<dbReference type="InterPro" id="IPR029460">
    <property type="entry name" value="DNAPol_HHH"/>
</dbReference>
<keyword evidence="3 10" id="KW-0808">Transferase</keyword>
<dbReference type="Proteomes" id="UP000662783">
    <property type="component" value="Chromosome"/>
</dbReference>
<dbReference type="Pfam" id="PF14579">
    <property type="entry name" value="HHH_6"/>
    <property type="match status" value="1"/>
</dbReference>
<comment type="catalytic activity">
    <reaction evidence="7">
        <text>DNA(n) + a 2'-deoxyribonucleoside 5'-triphosphate = DNA(n+1) + diphosphate</text>
        <dbReference type="Rhea" id="RHEA:22508"/>
        <dbReference type="Rhea" id="RHEA-COMP:17339"/>
        <dbReference type="Rhea" id="RHEA-COMP:17340"/>
        <dbReference type="ChEBI" id="CHEBI:33019"/>
        <dbReference type="ChEBI" id="CHEBI:61560"/>
        <dbReference type="ChEBI" id="CHEBI:173112"/>
        <dbReference type="EC" id="2.7.7.7"/>
    </reaction>
</comment>
<dbReference type="GO" id="GO:0003887">
    <property type="term" value="F:DNA-directed DNA polymerase activity"/>
    <property type="evidence" value="ECO:0007669"/>
    <property type="project" value="UniProtKB-KW"/>
</dbReference>
<dbReference type="Gene3D" id="1.10.150.870">
    <property type="match status" value="1"/>
</dbReference>
<dbReference type="NCBIfam" id="TIGR00594">
    <property type="entry name" value="polc"/>
    <property type="match status" value="1"/>
</dbReference>
<protein>
    <recommendedName>
        <fullName evidence="2">DNA polymerase III subunit alpha</fullName>
        <ecNumber evidence="1">2.7.7.7</ecNumber>
    </recommendedName>
</protein>
<reference evidence="10" key="1">
    <citation type="submission" date="2021-02" db="EMBL/GenBank/DDBJ databases">
        <title>Fulvivirga sp. S481 isolated from sea water.</title>
        <authorList>
            <person name="Bae S.S."/>
            <person name="Baek K."/>
        </authorList>
    </citation>
    <scope>NUCLEOTIDE SEQUENCE</scope>
    <source>
        <strain evidence="10">S481</strain>
    </source>
</reference>
<sequence>MYIIFDTETTGLPHSYSAPITDLENWPRLVQLAWQLHDNKGKLLNRGNFIVKPEGFTIPFNSEKIHGISTKRALEEGHELKDVLATFQKDLDQAKVVVGHNIDFDNRIIGTEFVRTEQESLGNALLEKEKIDTSEVSKEFCQFQGGIGGKLKAPKLIELHEKLFGEGFADAHDAAYDVDATARCFFGLIKENVVKPLDGLAIEEILYEAPKLEDANFAKEEKASGSEFGGDEQAAKDIDHPFVHLHVHSQYSVLQAVPNVKGIIAKAKEYNMPAVALTDLGNMFGAFKFVREAINNEIKPIIGCEFYVAEERRTLKFTKDNPDKRYNQVLIAKNKNGYHNLAKLSSLAYIEGLYGIYPRIDKDLIKEYSQDVIALTGGIYCEIPNLILNVGEHQAEEAFVWYHNVFKDDFYVELIRHNLEEENRVNEVLLEFAKKYNVKVIAANDVYYLEKEDSEAHDVLLCVKEGEMKSTPIGRGRGFRFGFPNNEYYFKSQEEMKTIFSDIPEAIENLTELIDKIETYKLDRDVLLPAFNIPEEFRDVQDEDGGKRGENAYLRHLTYEGAKQRYVELSPEITERLDFELETIKNTGYPGYFLIVQDFTRKAREMGVSVGPGRGSAAGSAVAYCIGITNVDPIAYDLLFERFLNPDRVSLPDIDIDFDDEGRDKVIQYVIDKYGKNQVAQIITYGTMAAKSSIRDAARVMELSLSEANDLAKLVPERPGTSLDKAFKEVKELEEIRQGADLKSRVLNQAKVLEGAVRNTGTHACGVIITPDDLTKFIPVSTAKDSEMLITQFDNSVVESAGMLKMDFLGLKTLTIIKSALKIIKARHGVDIDIDTIPLDDAKTYELYQKGQTNGTFQFESPGMQKHLRALKPDKFEDLIAMNALYRPGPMEYIPNFIARKHGEEEITYDIADMEEYLAETYGITVYQEQVMLLSQKLAGFSKGDADVLRKAMGKKIFALLEKLKPKFIEGGKERGHDPEVLEKVWKDWEAFAAYAFNKSHSTCYSLVAYQTAYIKAHYPAEYMAAVLTHNQSQIEKVTFFMEECRSLGIKVLGPHVNESFKNFAVNKEGEIRFGLGAIKGSGDAAVEAIIEERKANGPFKDIFDFAERVNLRTVNKKTFECLAMSGAFDCFEEFHRRQYLHAPEGDQPLIEKVIKYANKMQMEAESAQASLFGGASGVDTPRPTITPIEPFGKFEELNIEREVVGLFISGHPLDDYKFEIDSFCNIELSQLNELEPLEGKDLRMAGIVSGIAHRTTKGGKPFGTLTIEDYNSNFTFFLFGDDYVKFKEYMMQGWFLFLQGRVVRQKWGDQRLEMKLHSIELLSELRDKKTKGIIVTMNADEVNSQVIEQIEKVCSQFKGDLSLRMNILDRENNIASELLSRKFTINPSNEMIEEMKKIPEVECKVLV</sequence>
<proteinExistence type="predicted"/>
<name>A0A974ZZN2_9BACT</name>
<keyword evidence="6" id="KW-0239">DNA-directed DNA polymerase</keyword>
<dbReference type="InterPro" id="IPR036397">
    <property type="entry name" value="RNaseH_sf"/>
</dbReference>
<dbReference type="InterPro" id="IPR013520">
    <property type="entry name" value="Ribonucl_H"/>
</dbReference>
<dbReference type="Pfam" id="PF00929">
    <property type="entry name" value="RNase_T"/>
    <property type="match status" value="1"/>
</dbReference>
<dbReference type="SMART" id="SM00479">
    <property type="entry name" value="EXOIII"/>
    <property type="match status" value="1"/>
</dbReference>
<dbReference type="Pfam" id="PF17657">
    <property type="entry name" value="DNA_pol3_finger"/>
    <property type="match status" value="1"/>
</dbReference>
<evidence type="ECO:0000256" key="6">
    <source>
        <dbReference type="ARBA" id="ARBA00022932"/>
    </source>
</evidence>
<dbReference type="Gene3D" id="3.30.420.10">
    <property type="entry name" value="Ribonuclease H-like superfamily/Ribonuclease H"/>
    <property type="match status" value="1"/>
</dbReference>
<evidence type="ECO:0000256" key="5">
    <source>
        <dbReference type="ARBA" id="ARBA00022705"/>
    </source>
</evidence>
<evidence type="ECO:0000256" key="3">
    <source>
        <dbReference type="ARBA" id="ARBA00022679"/>
    </source>
</evidence>
<dbReference type="InterPro" id="IPR012337">
    <property type="entry name" value="RNaseH-like_sf"/>
</dbReference>
<evidence type="ECO:0000259" key="8">
    <source>
        <dbReference type="SMART" id="SM00479"/>
    </source>
</evidence>
<accession>A0A974ZZN2</accession>
<dbReference type="InterPro" id="IPR003141">
    <property type="entry name" value="Pol/His_phosphatase_N"/>
</dbReference>
<dbReference type="Gene3D" id="3.20.20.140">
    <property type="entry name" value="Metal-dependent hydrolases"/>
    <property type="match status" value="1"/>
</dbReference>
<dbReference type="InterPro" id="IPR011708">
    <property type="entry name" value="DNA_pol3_alpha_NTPase_dom"/>
</dbReference>
<feature type="domain" description="Polymerase/histidinol phosphatase N-terminal" evidence="9">
    <location>
        <begin position="243"/>
        <end position="310"/>
    </location>
</feature>
<dbReference type="CDD" id="cd04485">
    <property type="entry name" value="DnaE_OBF"/>
    <property type="match status" value="1"/>
</dbReference>
<evidence type="ECO:0000313" key="10">
    <source>
        <dbReference type="EMBL" id="QSE95921.1"/>
    </source>
</evidence>
<dbReference type="EMBL" id="CP070608">
    <property type="protein sequence ID" value="QSE95921.1"/>
    <property type="molecule type" value="Genomic_DNA"/>
</dbReference>
<dbReference type="PANTHER" id="PTHR32294:SF0">
    <property type="entry name" value="DNA POLYMERASE III SUBUNIT ALPHA"/>
    <property type="match status" value="1"/>
</dbReference>
<dbReference type="KEGG" id="fuv:JR347_09840"/>
<dbReference type="CDD" id="cd12113">
    <property type="entry name" value="PHP_PolIIIA_DnaE3"/>
    <property type="match status" value="1"/>
</dbReference>
<dbReference type="Pfam" id="PF07733">
    <property type="entry name" value="DNA_pol3_alpha"/>
    <property type="match status" value="1"/>
</dbReference>
<dbReference type="Gene3D" id="1.10.10.1600">
    <property type="entry name" value="Bacterial DNA polymerase III alpha subunit, thumb domain"/>
    <property type="match status" value="1"/>
</dbReference>
<evidence type="ECO:0000259" key="9">
    <source>
        <dbReference type="SMART" id="SM00481"/>
    </source>
</evidence>
<evidence type="ECO:0000313" key="11">
    <source>
        <dbReference type="Proteomes" id="UP000662783"/>
    </source>
</evidence>
<evidence type="ECO:0000256" key="4">
    <source>
        <dbReference type="ARBA" id="ARBA00022695"/>
    </source>
</evidence>
<dbReference type="InterPro" id="IPR041931">
    <property type="entry name" value="DNA_pol3_alpha_thumb_dom"/>
</dbReference>